<reference evidence="2" key="1">
    <citation type="journal article" date="2021" name="PeerJ">
        <title>Extensive microbial diversity within the chicken gut microbiome revealed by metagenomics and culture.</title>
        <authorList>
            <person name="Gilroy R."/>
            <person name="Ravi A."/>
            <person name="Getino M."/>
            <person name="Pursley I."/>
            <person name="Horton D.L."/>
            <person name="Alikhan N.F."/>
            <person name="Baker D."/>
            <person name="Gharbi K."/>
            <person name="Hall N."/>
            <person name="Watson M."/>
            <person name="Adriaenssens E.M."/>
            <person name="Foster-Nyarko E."/>
            <person name="Jarju S."/>
            <person name="Secka A."/>
            <person name="Antonio M."/>
            <person name="Oren A."/>
            <person name="Chaudhuri R.R."/>
            <person name="La Ragione R."/>
            <person name="Hildebrand F."/>
            <person name="Pallen M.J."/>
        </authorList>
    </citation>
    <scope>NUCLEOTIDE SEQUENCE</scope>
    <source>
        <strain evidence="2">CHK179-7159</strain>
    </source>
</reference>
<proteinExistence type="predicted"/>
<keyword evidence="1" id="KW-0472">Membrane</keyword>
<organism evidence="2 3">
    <name type="scientific">Candidatus Eisenbergiella merdipullorum</name>
    <dbReference type="NCBI Taxonomy" id="2838553"/>
    <lineage>
        <taxon>Bacteria</taxon>
        <taxon>Bacillati</taxon>
        <taxon>Bacillota</taxon>
        <taxon>Clostridia</taxon>
        <taxon>Lachnospirales</taxon>
        <taxon>Lachnospiraceae</taxon>
        <taxon>Eisenbergiella</taxon>
    </lineage>
</organism>
<keyword evidence="1" id="KW-1133">Transmembrane helix</keyword>
<accession>A0A9D2L288</accession>
<evidence type="ECO:0000256" key="1">
    <source>
        <dbReference type="SAM" id="Phobius"/>
    </source>
</evidence>
<feature type="transmembrane region" description="Helical" evidence="1">
    <location>
        <begin position="26"/>
        <end position="55"/>
    </location>
</feature>
<gene>
    <name evidence="2" type="ORF">H9717_14075</name>
</gene>
<reference evidence="2" key="2">
    <citation type="submission" date="2021-04" db="EMBL/GenBank/DDBJ databases">
        <authorList>
            <person name="Gilroy R."/>
        </authorList>
    </citation>
    <scope>NUCLEOTIDE SEQUENCE</scope>
    <source>
        <strain evidence="2">CHK179-7159</strain>
    </source>
</reference>
<evidence type="ECO:0000313" key="3">
    <source>
        <dbReference type="Proteomes" id="UP000886858"/>
    </source>
</evidence>
<dbReference type="AlphaFoldDB" id="A0A9D2L288"/>
<feature type="transmembrane region" description="Helical" evidence="1">
    <location>
        <begin position="75"/>
        <end position="95"/>
    </location>
</feature>
<dbReference type="Pfam" id="PF10825">
    <property type="entry name" value="DUF2752"/>
    <property type="match status" value="1"/>
</dbReference>
<name>A0A9D2L288_9FIRM</name>
<feature type="transmembrane region" description="Helical" evidence="1">
    <location>
        <begin position="107"/>
        <end position="127"/>
    </location>
</feature>
<comment type="caution">
    <text evidence="2">The sequence shown here is derived from an EMBL/GenBank/DDBJ whole genome shotgun (WGS) entry which is preliminary data.</text>
</comment>
<evidence type="ECO:0000313" key="2">
    <source>
        <dbReference type="EMBL" id="HJA94215.1"/>
    </source>
</evidence>
<protein>
    <submittedName>
        <fullName evidence="2">DUF2752 domain-containing protein</fullName>
    </submittedName>
</protein>
<dbReference type="InterPro" id="IPR021215">
    <property type="entry name" value="DUF2752"/>
</dbReference>
<dbReference type="Proteomes" id="UP000886858">
    <property type="component" value="Unassembled WGS sequence"/>
</dbReference>
<dbReference type="EMBL" id="DWYY01000161">
    <property type="protein sequence ID" value="HJA94215.1"/>
    <property type="molecule type" value="Genomic_DNA"/>
</dbReference>
<sequence>MQQLGAGKALQTALIRLRRDIKNYRFAAAALLIYAAAATLLFGTICPLAALTGFPCPGCGSTRALFFVLTGRLGAAFRYSPCIYLWILLAAYVGWQRYVRGRRAAGALAMAGGISAVMILVYLYRMAVDFPGSPPMNYRENNVLAGIFPFYDELMRRLLSL</sequence>
<keyword evidence="1" id="KW-0812">Transmembrane</keyword>